<evidence type="ECO:0000256" key="2">
    <source>
        <dbReference type="ARBA" id="ARBA00022695"/>
    </source>
</evidence>
<dbReference type="Pfam" id="PF03564">
    <property type="entry name" value="DUF1759"/>
    <property type="match status" value="1"/>
</dbReference>
<dbReference type="InterPro" id="IPR001969">
    <property type="entry name" value="Aspartic_peptidase_AS"/>
</dbReference>
<dbReference type="Pfam" id="PF05380">
    <property type="entry name" value="Peptidase_A17"/>
    <property type="match status" value="1"/>
</dbReference>
<dbReference type="CDD" id="cd00303">
    <property type="entry name" value="retropepsin_like"/>
    <property type="match status" value="1"/>
</dbReference>
<sequence length="1468" mass="167443">MSYQLVTPKRLLTLHSNKLESAITRFKSERLETLSVAAAEDDSRPTFIRESTVRLEEAIGAIEEANVKIRELLQNYAETLSAIPDPPEKETKDFEEYTTKAEGTLIAAFDYTILLQGRLRAFKSCKDGTSLLPATSSLQVPSSSTSQARKVDLPTIPIPLFKGNIWEWDNFWELFNANVHSQDLPALFKFNHLLNALKGEALESVQKFQVNAENYPIAIAFLKNKYGNSEELVFRLIDKLESCSLRSPAIRDQRALFEQIQVLVEQLKSKNEDVNSQWLLKKILCKFPEHIQRKVLLKKQADNCEFTMGTMLKYLEDTISSEEMISAYIGRPATPKIQERSEQKHKPLPQTYISSCMYCGKNHKSGECDKYKSPQERSQYLRERKLCLICASPYHATTVCKKPPCFKCKKPHHTSCCFQFEKKQQMGTGVKKDGDQNARATVKARQIRKADRGTLKVNNIGQDSTPEEETSILEMHSEKISFRAHDTFLPTGQATVLDPNTRVMRKITVLIDTGAQVSFIDATLANELQLPAVAQVKLKIRTFGTKDVREKTCRRVNLQIWDIDGNPLSLSLLTYDVLTSSFVTPPIRQEDVKFVEELNLPILTHDGQSVTKPLILLGCDQLWPLIHDDKPHVKLPSGLHLLPTRLGHLLTGQLRGNQPDDDDYWTIDEPQVNTLIQSYEDTEDKKRWETFWELETAGTEEFMSSEKEIQAQEDQKVWEEFNKTIEKRTDGYYVRLPWKNVSATLPNNRAIAFRRLVSLWNSLQQNTDLLQRYNEIFQEQLELNILEDVREDAPPSGPRVHYIPHQAVLTPRKATTKLRIVYDASAHHKGCPSLNDVLHRGPVILPQIYGVLLRFRIGQIGIISDVEKAFLQVRLHESDRDATRCLWLHDHKLPPSPENVRVLRFTRVTFGLNSSPFLLAGTTHFHLNQYGEDIKLIADIKENLYVDNLVLSMDTLEEAVESYSRTKKIFNDLNMNIREFVSNDIRLRDLMAEKDKSVNTCPKVLGVPWSSTTDTLEISCELRRSETVTKRAVASTIASVYDPLGWLAPLMHRSKIFLRSLWKDQYDWDTQLPSKLQYEWRQICDGMQGFKKVLPRHLTGKQSEVMLITFADASTEAIASCVYLRSPESCHIIMAKTKLPSLKAKSTIPKMELDALTLAMRLTNSVLSQLQSVVRIQQVCILTDSEIVLSWIKSRPLQKLSVMIFNRLNEIGKITSHLESLGVQVCFGHIPSQYNAADCATRGLSQFELQDHLWWNGPSMLREAPENWTNICKFVDLSRNPGEESDSLPVSSNALALDQIKDNRAPRKESGLFDILAGQSLLKIKIVVAYVLRFIQNLVRRTNENRVHPIQVSPMLCNGSETGTRVTGTEIKAAGKILVKTHQRSIVTPYVSRSMHHLNIKPDSEGLLRCYGRLQFSELSTDAKNPLIILQNSWLAEAIISDYAKFCCAKHEQLRKNCRRTLQRKKES</sequence>
<dbReference type="InterPro" id="IPR008042">
    <property type="entry name" value="Retrotrans_Pao"/>
</dbReference>
<name>A0A7I5E7X4_HAECO</name>
<proteinExistence type="predicted"/>
<dbReference type="Proteomes" id="UP000025227">
    <property type="component" value="Unplaced"/>
</dbReference>
<dbReference type="GO" id="GO:0003676">
    <property type="term" value="F:nucleic acid binding"/>
    <property type="evidence" value="ECO:0007669"/>
    <property type="project" value="InterPro"/>
</dbReference>
<dbReference type="InterPro" id="IPR005312">
    <property type="entry name" value="DUF1759"/>
</dbReference>
<dbReference type="Gene3D" id="3.30.70.270">
    <property type="match status" value="1"/>
</dbReference>
<evidence type="ECO:0000256" key="1">
    <source>
        <dbReference type="ARBA" id="ARBA00022679"/>
    </source>
</evidence>
<keyword evidence="5" id="KW-1185">Reference proteome</keyword>
<dbReference type="PANTHER" id="PTHR47331:SF5">
    <property type="entry name" value="RIBONUCLEASE H"/>
    <property type="match status" value="1"/>
</dbReference>
<dbReference type="InterPro" id="IPR043128">
    <property type="entry name" value="Rev_trsase/Diguanyl_cyclase"/>
</dbReference>
<evidence type="ECO:0000313" key="5">
    <source>
        <dbReference type="Proteomes" id="UP000025227"/>
    </source>
</evidence>
<dbReference type="GO" id="GO:0004190">
    <property type="term" value="F:aspartic-type endopeptidase activity"/>
    <property type="evidence" value="ECO:0007669"/>
    <property type="project" value="InterPro"/>
</dbReference>
<keyword evidence="3" id="KW-0695">RNA-directed DNA polymerase</keyword>
<dbReference type="CDD" id="cd01644">
    <property type="entry name" value="RT_pepA17"/>
    <property type="match status" value="1"/>
</dbReference>
<dbReference type="WBParaSite" id="HCON_00056690-00001">
    <property type="protein sequence ID" value="HCON_00056690-00001"/>
    <property type="gene ID" value="HCON_00056690"/>
</dbReference>
<evidence type="ECO:0000256" key="4">
    <source>
        <dbReference type="SAM" id="Coils"/>
    </source>
</evidence>
<keyword evidence="4" id="KW-0175">Coiled coil</keyword>
<keyword evidence="2" id="KW-0548">Nucleotidyltransferase</keyword>
<dbReference type="SUPFAM" id="SSF56672">
    <property type="entry name" value="DNA/RNA polymerases"/>
    <property type="match status" value="1"/>
</dbReference>
<evidence type="ECO:0000256" key="3">
    <source>
        <dbReference type="ARBA" id="ARBA00022918"/>
    </source>
</evidence>
<dbReference type="PROSITE" id="PS00141">
    <property type="entry name" value="ASP_PROTEASE"/>
    <property type="match status" value="1"/>
</dbReference>
<dbReference type="PANTHER" id="PTHR47331">
    <property type="entry name" value="PHD-TYPE DOMAIN-CONTAINING PROTEIN"/>
    <property type="match status" value="1"/>
</dbReference>
<dbReference type="InterPro" id="IPR043502">
    <property type="entry name" value="DNA/RNA_pol_sf"/>
</dbReference>
<organism evidence="5 6">
    <name type="scientific">Haemonchus contortus</name>
    <name type="common">Barber pole worm</name>
    <dbReference type="NCBI Taxonomy" id="6289"/>
    <lineage>
        <taxon>Eukaryota</taxon>
        <taxon>Metazoa</taxon>
        <taxon>Ecdysozoa</taxon>
        <taxon>Nematoda</taxon>
        <taxon>Chromadorea</taxon>
        <taxon>Rhabditida</taxon>
        <taxon>Rhabditina</taxon>
        <taxon>Rhabditomorpha</taxon>
        <taxon>Strongyloidea</taxon>
        <taxon>Trichostrongylidae</taxon>
        <taxon>Haemonchus</taxon>
    </lineage>
</organism>
<dbReference type="GO" id="GO:0006508">
    <property type="term" value="P:proteolysis"/>
    <property type="evidence" value="ECO:0007669"/>
    <property type="project" value="InterPro"/>
</dbReference>
<dbReference type="OMA" id="TICHAEI"/>
<dbReference type="Gene3D" id="3.10.10.10">
    <property type="entry name" value="HIV Type 1 Reverse Transcriptase, subunit A, domain 1"/>
    <property type="match status" value="1"/>
</dbReference>
<keyword evidence="1" id="KW-0808">Transferase</keyword>
<dbReference type="OrthoDB" id="5864674at2759"/>
<dbReference type="GO" id="GO:0003964">
    <property type="term" value="F:RNA-directed DNA polymerase activity"/>
    <property type="evidence" value="ECO:0007669"/>
    <property type="project" value="UniProtKB-KW"/>
</dbReference>
<protein>
    <submittedName>
        <fullName evidence="6">DUF1758 domain-containing protein</fullName>
    </submittedName>
</protein>
<reference evidence="6" key="1">
    <citation type="submission" date="2020-12" db="UniProtKB">
        <authorList>
            <consortium name="WormBaseParasite"/>
        </authorList>
    </citation>
    <scope>IDENTIFICATION</scope>
    <source>
        <strain evidence="6">MHco3</strain>
    </source>
</reference>
<dbReference type="InterPro" id="IPR021109">
    <property type="entry name" value="Peptidase_aspartic_dom_sf"/>
</dbReference>
<feature type="coiled-coil region" evidence="4">
    <location>
        <begin position="55"/>
        <end position="82"/>
    </location>
</feature>
<dbReference type="InterPro" id="IPR036397">
    <property type="entry name" value="RNaseH_sf"/>
</dbReference>
<dbReference type="Gene3D" id="3.30.420.10">
    <property type="entry name" value="Ribonuclease H-like superfamily/Ribonuclease H"/>
    <property type="match status" value="1"/>
</dbReference>
<accession>A0A7I5E7X4</accession>
<dbReference type="Gene3D" id="2.40.70.10">
    <property type="entry name" value="Acid Proteases"/>
    <property type="match status" value="1"/>
</dbReference>
<evidence type="ECO:0000313" key="6">
    <source>
        <dbReference type="WBParaSite" id="HCON_00056690-00001"/>
    </source>
</evidence>
<dbReference type="SUPFAM" id="SSF50630">
    <property type="entry name" value="Acid proteases"/>
    <property type="match status" value="1"/>
</dbReference>